<evidence type="ECO:0000313" key="13">
    <source>
        <dbReference type="Proteomes" id="UP000009234"/>
    </source>
</evidence>
<evidence type="ECO:0000256" key="2">
    <source>
        <dbReference type="ARBA" id="ARBA00022448"/>
    </source>
</evidence>
<evidence type="ECO:0000313" key="12">
    <source>
        <dbReference type="EMBL" id="AEG62100.1"/>
    </source>
</evidence>
<dbReference type="GO" id="GO:0051205">
    <property type="term" value="P:protein insertion into membrane"/>
    <property type="evidence" value="ECO:0007669"/>
    <property type="project" value="TreeGrafter"/>
</dbReference>
<dbReference type="InterPro" id="IPR001708">
    <property type="entry name" value="YidC/ALB3/OXA1/COX18"/>
</dbReference>
<dbReference type="EMBL" id="CP002780">
    <property type="protein sequence ID" value="AEG62100.1"/>
    <property type="molecule type" value="Genomic_DNA"/>
</dbReference>
<evidence type="ECO:0000256" key="10">
    <source>
        <dbReference type="SAM" id="Phobius"/>
    </source>
</evidence>
<comment type="subcellular location">
    <subcellularLocation>
        <location evidence="1">Cell membrane</location>
        <topology evidence="1">Multi-pass membrane protein</topology>
    </subcellularLocation>
    <subcellularLocation>
        <location evidence="9">Membrane</location>
        <topology evidence="9">Multi-pass membrane protein</topology>
    </subcellularLocation>
</comment>
<protein>
    <submittedName>
        <fullName evidence="12">Membrane protein insertase, YidC/Oxa1 family</fullName>
    </submittedName>
</protein>
<evidence type="ECO:0000256" key="9">
    <source>
        <dbReference type="RuleBase" id="RU003945"/>
    </source>
</evidence>
<evidence type="ECO:0000256" key="5">
    <source>
        <dbReference type="ARBA" id="ARBA00022927"/>
    </source>
</evidence>
<dbReference type="Pfam" id="PF02096">
    <property type="entry name" value="60KD_IMP"/>
    <property type="match status" value="1"/>
</dbReference>
<evidence type="ECO:0000256" key="8">
    <source>
        <dbReference type="ARBA" id="ARBA00023186"/>
    </source>
</evidence>
<dbReference type="CDD" id="cd20070">
    <property type="entry name" value="5TM_YidC_Alb3"/>
    <property type="match status" value="1"/>
</dbReference>
<dbReference type="GO" id="GO:0032977">
    <property type="term" value="F:membrane insertase activity"/>
    <property type="evidence" value="ECO:0007669"/>
    <property type="project" value="InterPro"/>
</dbReference>
<dbReference type="NCBIfam" id="TIGR03592">
    <property type="entry name" value="yidC_oxa1_cterm"/>
    <property type="match status" value="1"/>
</dbReference>
<proteinExistence type="inferred from homology"/>
<keyword evidence="13" id="KW-1185">Reference proteome</keyword>
<accession>F6DRG1</accession>
<dbReference type="RefSeq" id="WP_013843845.1">
    <property type="nucleotide sequence ID" value="NC_015589.1"/>
</dbReference>
<dbReference type="GO" id="GO:0005886">
    <property type="term" value="C:plasma membrane"/>
    <property type="evidence" value="ECO:0007669"/>
    <property type="project" value="UniProtKB-SubCell"/>
</dbReference>
<dbReference type="KEGG" id="dru:Desru_3900"/>
<feature type="transmembrane region" description="Helical" evidence="10">
    <location>
        <begin position="98"/>
        <end position="119"/>
    </location>
</feature>
<dbReference type="Proteomes" id="UP000009234">
    <property type="component" value="Chromosome"/>
</dbReference>
<keyword evidence="7 10" id="KW-0472">Membrane</keyword>
<dbReference type="InterPro" id="IPR028055">
    <property type="entry name" value="YidC/Oxa/ALB_C"/>
</dbReference>
<gene>
    <name evidence="12" type="ordered locus">Desru_3900</name>
</gene>
<keyword evidence="6 10" id="KW-1133">Transmembrane helix</keyword>
<keyword evidence="4 9" id="KW-0812">Transmembrane</keyword>
<keyword evidence="3" id="KW-1003">Cell membrane</keyword>
<dbReference type="AlphaFoldDB" id="F6DRG1"/>
<dbReference type="InterPro" id="IPR047196">
    <property type="entry name" value="YidC_ALB_C"/>
</dbReference>
<keyword evidence="8" id="KW-0143">Chaperone</keyword>
<dbReference type="GO" id="GO:0015031">
    <property type="term" value="P:protein transport"/>
    <property type="evidence" value="ECO:0007669"/>
    <property type="project" value="UniProtKB-KW"/>
</dbReference>
<name>F6DRG1_DESRL</name>
<evidence type="ECO:0000256" key="1">
    <source>
        <dbReference type="ARBA" id="ARBA00004651"/>
    </source>
</evidence>
<organism evidence="12 13">
    <name type="scientific">Desulforamulus ruminis (strain ATCC 23193 / DSM 2154 / NCIMB 8452 / DL)</name>
    <name type="common">Desulfotomaculum ruminis</name>
    <dbReference type="NCBI Taxonomy" id="696281"/>
    <lineage>
        <taxon>Bacteria</taxon>
        <taxon>Bacillati</taxon>
        <taxon>Bacillota</taxon>
        <taxon>Clostridia</taxon>
        <taxon>Eubacteriales</taxon>
        <taxon>Peptococcaceae</taxon>
        <taxon>Desulforamulus</taxon>
    </lineage>
</organism>
<feature type="transmembrane region" description="Helical" evidence="10">
    <location>
        <begin position="169"/>
        <end position="194"/>
    </location>
</feature>
<reference evidence="13" key="1">
    <citation type="submission" date="2011-05" db="EMBL/GenBank/DDBJ databases">
        <title>Complete sequence of Desulfotomaculum ruminis DSM 2154.</title>
        <authorList>
            <person name="Lucas S."/>
            <person name="Copeland A."/>
            <person name="Lapidus A."/>
            <person name="Cheng J.-F."/>
            <person name="Goodwin L."/>
            <person name="Pitluck S."/>
            <person name="Lu M."/>
            <person name="Detter J.C."/>
            <person name="Han C."/>
            <person name="Tapia R."/>
            <person name="Land M."/>
            <person name="Hauser L."/>
            <person name="Kyrpides N."/>
            <person name="Ivanova N."/>
            <person name="Mikhailova N."/>
            <person name="Pagani I."/>
            <person name="Stams A.J.M."/>
            <person name="Plugge C.M."/>
            <person name="Muyzer G."/>
            <person name="Kuever J."/>
            <person name="Parshina S.N."/>
            <person name="Ivanova A.E."/>
            <person name="Nazina T.N."/>
            <person name="Brambilla E."/>
            <person name="Spring S."/>
            <person name="Klenk H.-P."/>
            <person name="Woyke T."/>
        </authorList>
    </citation>
    <scope>NUCLEOTIDE SEQUENCE [LARGE SCALE GENOMIC DNA]</scope>
    <source>
        <strain evidence="13">ATCC 23193 / DSM 2154 / NCIB 8452 / DL</strain>
    </source>
</reference>
<dbReference type="eggNOG" id="COG0706">
    <property type="taxonomic scope" value="Bacteria"/>
</dbReference>
<feature type="transmembrane region" description="Helical" evidence="10">
    <location>
        <begin position="25"/>
        <end position="46"/>
    </location>
</feature>
<feature type="domain" description="Membrane insertase YidC/Oxa/ALB C-terminal" evidence="11">
    <location>
        <begin position="28"/>
        <end position="208"/>
    </location>
</feature>
<dbReference type="PANTHER" id="PTHR12428">
    <property type="entry name" value="OXA1"/>
    <property type="match status" value="1"/>
</dbReference>
<dbReference type="HOGENOM" id="CLU_036138_4_1_9"/>
<keyword evidence="5" id="KW-0653">Protein transport</keyword>
<dbReference type="PANTHER" id="PTHR12428:SF65">
    <property type="entry name" value="CYTOCHROME C OXIDASE ASSEMBLY PROTEIN COX18, MITOCHONDRIAL"/>
    <property type="match status" value="1"/>
</dbReference>
<keyword evidence="2" id="KW-0813">Transport</keyword>
<sequence length="227" mass="25861">MFQSIVDGMTALMNWLYGLTGSIGIPSYALAIILLTILIKVILYPLSKKQMHSMVMMQKLGPEIKAIQDKYKNKDPQKMQQMIMDLYKENNVNPMAGCLPLLVQMPILIALYRALYAFPFKNPEHAHFFWVASLSHKDPYYILPLIAAVTTYFQSKMTTNAQDQTQRTMLYIMPVMIGWIASTVPAGLALYWVVFNVVGIIQQWFINKETLQMKEGVTGVESGRKGR</sequence>
<dbReference type="STRING" id="696281.Desru_3900"/>
<comment type="similarity">
    <text evidence="9">Belongs to the OXA1/ALB3/YidC family.</text>
</comment>
<evidence type="ECO:0000256" key="3">
    <source>
        <dbReference type="ARBA" id="ARBA00022475"/>
    </source>
</evidence>
<reference evidence="12 13" key="2">
    <citation type="journal article" date="2012" name="Stand. Genomic Sci.">
        <title>Complete genome sequence of the sulfate-reducing firmicute Desulfotomaculum ruminis type strain (DL(T)).</title>
        <authorList>
            <person name="Spring S."/>
            <person name="Visser M."/>
            <person name="Lu M."/>
            <person name="Copeland A."/>
            <person name="Lapidus A."/>
            <person name="Lucas S."/>
            <person name="Cheng J.F."/>
            <person name="Han C."/>
            <person name="Tapia R."/>
            <person name="Goodwin L.A."/>
            <person name="Pitluck S."/>
            <person name="Ivanova N."/>
            <person name="Land M."/>
            <person name="Hauser L."/>
            <person name="Larimer F."/>
            <person name="Rohde M."/>
            <person name="Goker M."/>
            <person name="Detter J.C."/>
            <person name="Kyrpides N.C."/>
            <person name="Woyke T."/>
            <person name="Schaap P.J."/>
            <person name="Plugge C.M."/>
            <person name="Muyzer G."/>
            <person name="Kuever J."/>
            <person name="Pereira I.A."/>
            <person name="Parshina S.N."/>
            <person name="Bernier-Latmani R."/>
            <person name="Stams A.J."/>
            <person name="Klenk H.P."/>
        </authorList>
    </citation>
    <scope>NUCLEOTIDE SEQUENCE [LARGE SCALE GENOMIC DNA]</scope>
    <source>
        <strain evidence="13">ATCC 23193 / DSM 2154 / NCIB 8452 / DL</strain>
    </source>
</reference>
<evidence type="ECO:0000256" key="6">
    <source>
        <dbReference type="ARBA" id="ARBA00022989"/>
    </source>
</evidence>
<evidence type="ECO:0000259" key="11">
    <source>
        <dbReference type="Pfam" id="PF02096"/>
    </source>
</evidence>
<dbReference type="PRINTS" id="PR00701">
    <property type="entry name" value="60KDINNERMP"/>
</dbReference>
<evidence type="ECO:0000256" key="7">
    <source>
        <dbReference type="ARBA" id="ARBA00023136"/>
    </source>
</evidence>
<evidence type="ECO:0000256" key="4">
    <source>
        <dbReference type="ARBA" id="ARBA00022692"/>
    </source>
</evidence>
<dbReference type="PRINTS" id="PR01900">
    <property type="entry name" value="YIDCPROTEIN"/>
</dbReference>